<evidence type="ECO:0000256" key="2">
    <source>
        <dbReference type="ARBA" id="ARBA00022490"/>
    </source>
</evidence>
<proteinExistence type="predicted"/>
<dbReference type="Pfam" id="PF05400">
    <property type="entry name" value="FliT"/>
    <property type="match status" value="1"/>
</dbReference>
<comment type="subcellular location">
    <subcellularLocation>
        <location evidence="1">Cytoplasm</location>
        <location evidence="1">Cytosol</location>
    </subcellularLocation>
</comment>
<evidence type="ECO:0000256" key="5">
    <source>
        <dbReference type="ARBA" id="ARBA00093797"/>
    </source>
</evidence>
<name>A0ABM8NRL9_9BURK</name>
<comment type="caution">
    <text evidence="6">The sequence shown here is derived from an EMBL/GenBank/DDBJ whole genome shotgun (WGS) entry which is preliminary data.</text>
</comment>
<evidence type="ECO:0000256" key="3">
    <source>
        <dbReference type="ARBA" id="ARBA00022795"/>
    </source>
</evidence>
<keyword evidence="7" id="KW-1185">Reference proteome</keyword>
<protein>
    <recommendedName>
        <fullName evidence="5">Flagellar protein FliT</fullName>
    </recommendedName>
</protein>
<evidence type="ECO:0000256" key="4">
    <source>
        <dbReference type="ARBA" id="ARBA00023186"/>
    </source>
</evidence>
<dbReference type="RefSeq" id="WP_201643492.1">
    <property type="nucleotide sequence ID" value="NZ_CAJHCP010000007.1"/>
</dbReference>
<evidence type="ECO:0000256" key="1">
    <source>
        <dbReference type="ARBA" id="ARBA00004514"/>
    </source>
</evidence>
<accession>A0ABM8NRL9</accession>
<evidence type="ECO:0000313" key="7">
    <source>
        <dbReference type="Proteomes" id="UP000598032"/>
    </source>
</evidence>
<keyword evidence="3" id="KW-1005">Bacterial flagellum biogenesis</keyword>
<gene>
    <name evidence="6" type="ORF">LMG28140_03463</name>
</gene>
<keyword evidence="4" id="KW-0143">Chaperone</keyword>
<reference evidence="6 7" key="1">
    <citation type="submission" date="2020-10" db="EMBL/GenBank/DDBJ databases">
        <authorList>
            <person name="Peeters C."/>
        </authorList>
    </citation>
    <scope>NUCLEOTIDE SEQUENCE [LARGE SCALE GENOMIC DNA]</scope>
    <source>
        <strain evidence="6 7">LMG 28140</strain>
    </source>
</reference>
<dbReference type="EMBL" id="CAJHCP010000007">
    <property type="protein sequence ID" value="CAD6540137.1"/>
    <property type="molecule type" value="Genomic_DNA"/>
</dbReference>
<organism evidence="6 7">
    <name type="scientific">Paraburkholderia metrosideri</name>
    <dbReference type="NCBI Taxonomy" id="580937"/>
    <lineage>
        <taxon>Bacteria</taxon>
        <taxon>Pseudomonadati</taxon>
        <taxon>Pseudomonadota</taxon>
        <taxon>Betaproteobacteria</taxon>
        <taxon>Burkholderiales</taxon>
        <taxon>Burkholderiaceae</taxon>
        <taxon>Paraburkholderia</taxon>
    </lineage>
</organism>
<keyword evidence="2" id="KW-0963">Cytoplasm</keyword>
<sequence length="107" mass="12065">MTEARPEIDQNRLVEQVLALTEEIDHAARIADWQRAALLSEQRSPLLMSFAPQQSPEALALIRRIQALDDVTLRGAQTAQSELVTDYRSAMDRTNAANRYNSVALMR</sequence>
<dbReference type="Proteomes" id="UP000598032">
    <property type="component" value="Unassembled WGS sequence"/>
</dbReference>
<evidence type="ECO:0000313" key="6">
    <source>
        <dbReference type="EMBL" id="CAD6540137.1"/>
    </source>
</evidence>
<dbReference type="InterPro" id="IPR008622">
    <property type="entry name" value="FliT"/>
</dbReference>